<reference evidence="2" key="1">
    <citation type="journal article" date="2022" name="bioRxiv">
        <title>Sequencing and chromosome-scale assembly of the giantPleurodeles waltlgenome.</title>
        <authorList>
            <person name="Brown T."/>
            <person name="Elewa A."/>
            <person name="Iarovenko S."/>
            <person name="Subramanian E."/>
            <person name="Araus A.J."/>
            <person name="Petzold A."/>
            <person name="Susuki M."/>
            <person name="Suzuki K.-i.T."/>
            <person name="Hayashi T."/>
            <person name="Toyoda A."/>
            <person name="Oliveira C."/>
            <person name="Osipova E."/>
            <person name="Leigh N.D."/>
            <person name="Simon A."/>
            <person name="Yun M.H."/>
        </authorList>
    </citation>
    <scope>NUCLEOTIDE SEQUENCE</scope>
    <source>
        <strain evidence="2">20211129_DDA</strain>
        <tissue evidence="2">Liver</tissue>
    </source>
</reference>
<evidence type="ECO:0000256" key="1">
    <source>
        <dbReference type="SAM" id="MobiDB-lite"/>
    </source>
</evidence>
<feature type="compositionally biased region" description="Low complexity" evidence="1">
    <location>
        <begin position="172"/>
        <end position="187"/>
    </location>
</feature>
<evidence type="ECO:0000313" key="3">
    <source>
        <dbReference type="Proteomes" id="UP001066276"/>
    </source>
</evidence>
<dbReference type="AlphaFoldDB" id="A0AAV7QYU5"/>
<dbReference type="Proteomes" id="UP001066276">
    <property type="component" value="Chromosome 6"/>
</dbReference>
<feature type="compositionally biased region" description="Basic and acidic residues" evidence="1">
    <location>
        <begin position="267"/>
        <end position="277"/>
    </location>
</feature>
<keyword evidence="3" id="KW-1185">Reference proteome</keyword>
<feature type="compositionally biased region" description="Polar residues" evidence="1">
    <location>
        <begin position="15"/>
        <end position="39"/>
    </location>
</feature>
<feature type="region of interest" description="Disordered" evidence="1">
    <location>
        <begin position="172"/>
        <end position="201"/>
    </location>
</feature>
<gene>
    <name evidence="2" type="ORF">NDU88_011962</name>
</gene>
<sequence length="289" mass="29802">MLAWSGPGTLIISGSKRQAPNAQQPSSAPTSTTLPAQSPTADTLAVAVCATPEVPPVEQRTVPAPELGVLAILTDIRKSLSTLAAPPSVPAVQKTPVQAAVPIVPLPALQEQGSSTAQVPMQDATSQALLAVAQLLANIATSATPAPPTTPWATNDTLKNSVADLKHQVEATAAPRSATSAPSGSAGLSVTPAPGVQPLTPFSIDKSKITERNNNTSGGGTMAAGAGQDMLLSRQGKLGTHVGSEVKEKIWKGEFVDIFSLNRAKRREIEVKDKEGKASSYSDKKKKKS</sequence>
<feature type="region of interest" description="Disordered" evidence="1">
    <location>
        <begin position="266"/>
        <end position="289"/>
    </location>
</feature>
<accession>A0AAV7QYU5</accession>
<name>A0AAV7QYU5_PLEWA</name>
<comment type="caution">
    <text evidence="2">The sequence shown here is derived from an EMBL/GenBank/DDBJ whole genome shotgun (WGS) entry which is preliminary data.</text>
</comment>
<protein>
    <submittedName>
        <fullName evidence="2">Uncharacterized protein</fullName>
    </submittedName>
</protein>
<proteinExistence type="predicted"/>
<organism evidence="2 3">
    <name type="scientific">Pleurodeles waltl</name>
    <name type="common">Iberian ribbed newt</name>
    <dbReference type="NCBI Taxonomy" id="8319"/>
    <lineage>
        <taxon>Eukaryota</taxon>
        <taxon>Metazoa</taxon>
        <taxon>Chordata</taxon>
        <taxon>Craniata</taxon>
        <taxon>Vertebrata</taxon>
        <taxon>Euteleostomi</taxon>
        <taxon>Amphibia</taxon>
        <taxon>Batrachia</taxon>
        <taxon>Caudata</taxon>
        <taxon>Salamandroidea</taxon>
        <taxon>Salamandridae</taxon>
        <taxon>Pleurodelinae</taxon>
        <taxon>Pleurodeles</taxon>
    </lineage>
</organism>
<dbReference type="EMBL" id="JANPWB010000010">
    <property type="protein sequence ID" value="KAJ1145677.1"/>
    <property type="molecule type" value="Genomic_DNA"/>
</dbReference>
<feature type="region of interest" description="Disordered" evidence="1">
    <location>
        <begin position="13"/>
        <end position="39"/>
    </location>
</feature>
<evidence type="ECO:0000313" key="2">
    <source>
        <dbReference type="EMBL" id="KAJ1145677.1"/>
    </source>
</evidence>